<keyword evidence="1" id="KW-0614">Plasmid</keyword>
<evidence type="ECO:0000313" key="1">
    <source>
        <dbReference type="EMBL" id="WAZ91404.1"/>
    </source>
</evidence>
<protein>
    <submittedName>
        <fullName evidence="1">DUF226 domain-containing protein</fullName>
    </submittedName>
</protein>
<dbReference type="AlphaFoldDB" id="A0AAQ2WVN3"/>
<reference evidence="1" key="1">
    <citation type="submission" date="2022-12" db="EMBL/GenBank/DDBJ databases">
        <title>B. miyamotoi WGS.</title>
        <authorList>
            <person name="Kuleshov K.V."/>
            <person name="Hoornstra D."/>
            <person name="Hovius J.W."/>
            <person name="Platonov A.E."/>
            <person name="Telford S.R. III."/>
        </authorList>
    </citation>
    <scope>NUCLEOTIDE SEQUENCE</scope>
    <source>
        <strain evidence="1">410</strain>
        <plasmid evidence="1">p410-lp97</plasmid>
    </source>
</reference>
<sequence length="187" mass="22773">MESVLERLKEKKLEINKKEKNEKIFIKIEQNNNRMLYHTKLMMDFHAFGIDKKKRNRFFISFREFLNQEKIKSFHLFSLIDNNKFLGIYYGYRKPIKNVVKKYKENGVMKAYTLSKAYYIEFRFKKGSVFCYIKGISRLLKKDKINTKYYDSLINTFLTLEKEVHEFYNKELPNGGIIKKWIEKNQK</sequence>
<gene>
    <name evidence="1" type="ORF">O5398_04530</name>
</gene>
<organism evidence="1 2">
    <name type="scientific">Borrelia miyamotoi</name>
    <dbReference type="NCBI Taxonomy" id="47466"/>
    <lineage>
        <taxon>Bacteria</taxon>
        <taxon>Pseudomonadati</taxon>
        <taxon>Spirochaetota</taxon>
        <taxon>Spirochaetia</taxon>
        <taxon>Spirochaetales</taxon>
        <taxon>Borreliaceae</taxon>
        <taxon>Borrelia</taxon>
    </lineage>
</organism>
<dbReference type="Pfam" id="PF02890">
    <property type="entry name" value="DUF226"/>
    <property type="match status" value="1"/>
</dbReference>
<dbReference type="RefSeq" id="WP_209291650.1">
    <property type="nucleotide sequence ID" value="NZ_CP072480.1"/>
</dbReference>
<name>A0AAQ2WVN3_9SPIR</name>
<accession>A0AAQ2WVN3</accession>
<dbReference type="InterPro" id="IPR004180">
    <property type="entry name" value="DUF226_BOR_spp"/>
</dbReference>
<evidence type="ECO:0000313" key="2">
    <source>
        <dbReference type="Proteomes" id="UP001164544"/>
    </source>
</evidence>
<dbReference type="EMBL" id="CP114638">
    <property type="protein sequence ID" value="WAZ91404.1"/>
    <property type="molecule type" value="Genomic_DNA"/>
</dbReference>
<geneLocation type="plasmid" evidence="1 2">
    <name>p410-lp97</name>
</geneLocation>
<dbReference type="Proteomes" id="UP001164544">
    <property type="component" value="Plasmid p410-lp97"/>
</dbReference>
<proteinExistence type="predicted"/>